<keyword evidence="2" id="KW-1185">Reference proteome</keyword>
<evidence type="ECO:0000313" key="1">
    <source>
        <dbReference type="EMBL" id="QPB42983.1"/>
    </source>
</evidence>
<name>A0ABX6UY22_9PAST</name>
<dbReference type="PROSITE" id="PS51257">
    <property type="entry name" value="PROKAR_LIPOPROTEIN"/>
    <property type="match status" value="1"/>
</dbReference>
<accession>A0ABX6UY22</accession>
<dbReference type="EMBL" id="CP063056">
    <property type="protein sequence ID" value="QPB42983.1"/>
    <property type="molecule type" value="Genomic_DNA"/>
</dbReference>
<organism evidence="1 2">
    <name type="scientific">Rodentibacter haemolyticus</name>
    <dbReference type="NCBI Taxonomy" id="2778911"/>
    <lineage>
        <taxon>Bacteria</taxon>
        <taxon>Pseudomonadati</taxon>
        <taxon>Pseudomonadota</taxon>
        <taxon>Gammaproteobacteria</taxon>
        <taxon>Pasteurellales</taxon>
        <taxon>Pasteurellaceae</taxon>
        <taxon>Rodentibacter</taxon>
    </lineage>
</organism>
<proteinExistence type="predicted"/>
<gene>
    <name evidence="1" type="ORF">IHV77_02345</name>
</gene>
<dbReference type="RefSeq" id="WP_194812560.1">
    <property type="nucleotide sequence ID" value="NZ_CP063056.1"/>
</dbReference>
<reference evidence="1 2" key="1">
    <citation type="submission" date="2020-10" db="EMBL/GenBank/DDBJ databases">
        <title>Genome Sequencing of Rodentibacter spp. strain DSM111151.</title>
        <authorList>
            <person name="Benga L."/>
            <person name="Lautwein T."/>
        </authorList>
    </citation>
    <scope>NUCLEOTIDE SEQUENCE [LARGE SCALE GENOMIC DNA]</scope>
    <source>
        <strain evidence="1 2">DSM 111151</strain>
    </source>
</reference>
<evidence type="ECO:0000313" key="2">
    <source>
        <dbReference type="Proteomes" id="UP000663069"/>
    </source>
</evidence>
<dbReference type="Proteomes" id="UP000663069">
    <property type="component" value="Chromosome"/>
</dbReference>
<protein>
    <recommendedName>
        <fullName evidence="3">Lipoprotein</fullName>
    </recommendedName>
</protein>
<evidence type="ECO:0008006" key="3">
    <source>
        <dbReference type="Google" id="ProtNLM"/>
    </source>
</evidence>
<sequence length="100" mass="11350">MKKLLIIFPIVFLVACGSTQHQQDNGVYDMKTVQEYQARVASGNTVTAEQKANAARDIDDPIKVNASDSRPKVRYRQSAPVVVMPSVGFGYYRGYHHRYW</sequence>